<accession>A0A6N7Y9Z3</accession>
<name>A0A6N7Y9Z3_9FIRM</name>
<proteinExistence type="predicted"/>
<reference evidence="1 2" key="1">
    <citation type="submission" date="2019-08" db="EMBL/GenBank/DDBJ databases">
        <title>In-depth cultivation of the pig gut microbiome towards novel bacterial diversity and tailored functional studies.</title>
        <authorList>
            <person name="Wylensek D."/>
            <person name="Hitch T.C.A."/>
            <person name="Clavel T."/>
        </authorList>
    </citation>
    <scope>NUCLEOTIDE SEQUENCE [LARGE SCALE GENOMIC DNA]</scope>
    <source>
        <strain evidence="1 2">BSM-383-APC-4H</strain>
    </source>
</reference>
<comment type="caution">
    <text evidence="1">The sequence shown here is derived from an EMBL/GenBank/DDBJ whole genome shotgun (WGS) entry which is preliminary data.</text>
</comment>
<organism evidence="1 2">
    <name type="scientific">Anaerobutyricum soehngenii</name>
    <dbReference type="NCBI Taxonomy" id="105843"/>
    <lineage>
        <taxon>Bacteria</taxon>
        <taxon>Bacillati</taxon>
        <taxon>Bacillota</taxon>
        <taxon>Clostridia</taxon>
        <taxon>Lachnospirales</taxon>
        <taxon>Lachnospiraceae</taxon>
        <taxon>Anaerobutyricum</taxon>
    </lineage>
</organism>
<gene>
    <name evidence="1" type="ORF">FYJ25_02420</name>
</gene>
<dbReference type="AlphaFoldDB" id="A0A6N7Y9Z3"/>
<dbReference type="EMBL" id="VULP01000003">
    <property type="protein sequence ID" value="MSU81243.1"/>
    <property type="molecule type" value="Genomic_DNA"/>
</dbReference>
<evidence type="ECO:0000313" key="1">
    <source>
        <dbReference type="EMBL" id="MSU81243.1"/>
    </source>
</evidence>
<dbReference type="RefSeq" id="WP_154580446.1">
    <property type="nucleotide sequence ID" value="NZ_VULP01000003.1"/>
</dbReference>
<protein>
    <submittedName>
        <fullName evidence="1">Uncharacterized protein</fullName>
    </submittedName>
</protein>
<evidence type="ECO:0000313" key="2">
    <source>
        <dbReference type="Proteomes" id="UP000433359"/>
    </source>
</evidence>
<sequence>MLRIPSHILFPFLDRAASLITVNTGHLDIAICISYENGYIIIDIVSDFNPEHTEDNPASSFKNFPDNTTFHSLIKNIRQRLHSIFGNDYEIKESYQDNSKIHDIIKLPISHEERIM</sequence>
<dbReference type="Proteomes" id="UP000433359">
    <property type="component" value="Unassembled WGS sequence"/>
</dbReference>